<name>A0A1G4KFM3_9SACH</name>
<evidence type="ECO:0000313" key="2">
    <source>
        <dbReference type="EMBL" id="SCV03295.1"/>
    </source>
</evidence>
<dbReference type="InterPro" id="IPR013894">
    <property type="entry name" value="RMI1_OB"/>
</dbReference>
<evidence type="ECO:0000259" key="1">
    <source>
        <dbReference type="Pfam" id="PF08585"/>
    </source>
</evidence>
<organism evidence="2 3">
    <name type="scientific">Lachancea meyersii CBS 8951</name>
    <dbReference type="NCBI Taxonomy" id="1266667"/>
    <lineage>
        <taxon>Eukaryota</taxon>
        <taxon>Fungi</taxon>
        <taxon>Dikarya</taxon>
        <taxon>Ascomycota</taxon>
        <taxon>Saccharomycotina</taxon>
        <taxon>Saccharomycetes</taxon>
        <taxon>Saccharomycetales</taxon>
        <taxon>Saccharomycetaceae</taxon>
        <taxon>Lachancea</taxon>
    </lineage>
</organism>
<dbReference type="EMBL" id="LT598480">
    <property type="protein sequence ID" value="SCV03295.1"/>
    <property type="molecule type" value="Genomic_DNA"/>
</dbReference>
<proteinExistence type="predicted"/>
<dbReference type="InterPro" id="IPR042470">
    <property type="entry name" value="RMI1_N_C_sf"/>
</dbReference>
<evidence type="ECO:0000313" key="3">
    <source>
        <dbReference type="Proteomes" id="UP000191144"/>
    </source>
</evidence>
<dbReference type="OrthoDB" id="341511at2759"/>
<accession>A0A1G4KFM3</accession>
<dbReference type="Pfam" id="PF08585">
    <property type="entry name" value="RMI1_N_C"/>
    <property type="match status" value="1"/>
</dbReference>
<dbReference type="Proteomes" id="UP000191144">
    <property type="component" value="Chromosome H"/>
</dbReference>
<feature type="domain" description="RecQ mediated genome instability protein 1 OB-fold" evidence="1">
    <location>
        <begin position="46"/>
        <end position="197"/>
    </location>
</feature>
<dbReference type="Gene3D" id="2.40.50.770">
    <property type="entry name" value="RecQ-mediated genome instability protein Rmi1, C-terminal domain"/>
    <property type="match status" value="1"/>
</dbReference>
<protein>
    <submittedName>
        <fullName evidence="2">LAME_0H09274g1_1</fullName>
    </submittedName>
</protein>
<reference evidence="3" key="1">
    <citation type="submission" date="2016-03" db="EMBL/GenBank/DDBJ databases">
        <authorList>
            <person name="Devillers Hugo."/>
        </authorList>
    </citation>
    <scope>NUCLEOTIDE SEQUENCE [LARGE SCALE GENOMIC DNA]</scope>
</reference>
<dbReference type="AlphaFoldDB" id="A0A1G4KFM3"/>
<sequence>MSSGILTADITQGPFSVAANTTQNERTRLMNDALANAVWSAHNTGDQRLVTVNQPLLFQICMVENIGRSKASQLDTLRSRIDPRTQRVDRVGASKTPTDRRLVTSVDVETDVSTDSNLQGPDKSVFKLTLQDRSGAMYFAINVSPLNFLKNDGSSCVLGSKLVILPGAVFSRGMFLLRDSCVMFMGGMIQSWNRGRDHKMCAYLEAQLDLAKPKGSSASRKRKATAVEGE</sequence>
<gene>
    <name evidence="2" type="ORF">LAME_0H09274G</name>
</gene>
<keyword evidence="3" id="KW-1185">Reference proteome</keyword>